<dbReference type="SUPFAM" id="SSF53795">
    <property type="entry name" value="PEP carboxykinase-like"/>
    <property type="match status" value="1"/>
</dbReference>
<proteinExistence type="predicted"/>
<dbReference type="Pfam" id="PF07475">
    <property type="entry name" value="Hpr_kinase_C"/>
    <property type="match status" value="1"/>
</dbReference>
<gene>
    <name evidence="2" type="ORF">H2LOC_011860</name>
</gene>
<dbReference type="InterPro" id="IPR027417">
    <property type="entry name" value="P-loop_NTPase"/>
</dbReference>
<dbReference type="AlphaFoldDB" id="A0A6B8KK15"/>
<dbReference type="GO" id="GO:0006109">
    <property type="term" value="P:regulation of carbohydrate metabolic process"/>
    <property type="evidence" value="ECO:0007669"/>
    <property type="project" value="InterPro"/>
</dbReference>
<evidence type="ECO:0000313" key="2">
    <source>
        <dbReference type="EMBL" id="QGM48052.1"/>
    </source>
</evidence>
<evidence type="ECO:0000313" key="3">
    <source>
        <dbReference type="Proteomes" id="UP000309061"/>
    </source>
</evidence>
<keyword evidence="3" id="KW-1185">Reference proteome</keyword>
<dbReference type="Proteomes" id="UP000309061">
    <property type="component" value="Chromosome"/>
</dbReference>
<accession>A0A6B8KK15</accession>
<dbReference type="EMBL" id="CP046052">
    <property type="protein sequence ID" value="QGM48052.1"/>
    <property type="molecule type" value="Genomic_DNA"/>
</dbReference>
<reference evidence="2 3" key="1">
    <citation type="submission" date="2019-11" db="EMBL/GenBank/DDBJ databases">
        <title>The genome sequence of Methylocystis heyeri.</title>
        <authorList>
            <person name="Oshkin I.Y."/>
            <person name="Miroshnikov K."/>
            <person name="Dedysh S.N."/>
        </authorList>
    </citation>
    <scope>NUCLEOTIDE SEQUENCE [LARGE SCALE GENOMIC DNA]</scope>
    <source>
        <strain evidence="2 3">H2</strain>
    </source>
</reference>
<dbReference type="Gene3D" id="3.40.50.300">
    <property type="entry name" value="P-loop containing nucleotide triphosphate hydrolases"/>
    <property type="match status" value="1"/>
</dbReference>
<evidence type="ECO:0000259" key="1">
    <source>
        <dbReference type="Pfam" id="PF07475"/>
    </source>
</evidence>
<feature type="domain" description="HPr kinase/phosphorylase C-terminal" evidence="1">
    <location>
        <begin position="7"/>
        <end position="89"/>
    </location>
</feature>
<dbReference type="RefSeq" id="WP_136497089.1">
    <property type="nucleotide sequence ID" value="NZ_CP046052.1"/>
</dbReference>
<dbReference type="GO" id="GO:0000155">
    <property type="term" value="F:phosphorelay sensor kinase activity"/>
    <property type="evidence" value="ECO:0007669"/>
    <property type="project" value="InterPro"/>
</dbReference>
<dbReference type="KEGG" id="mhey:H2LOC_011860"/>
<dbReference type="GO" id="GO:0005524">
    <property type="term" value="F:ATP binding"/>
    <property type="evidence" value="ECO:0007669"/>
    <property type="project" value="InterPro"/>
</dbReference>
<name>A0A6B8KK15_9HYPH</name>
<dbReference type="OrthoDB" id="8326226at2"/>
<dbReference type="InterPro" id="IPR011104">
    <property type="entry name" value="Hpr_kin/Pase_C"/>
</dbReference>
<organism evidence="2 3">
    <name type="scientific">Methylocystis heyeri</name>
    <dbReference type="NCBI Taxonomy" id="391905"/>
    <lineage>
        <taxon>Bacteria</taxon>
        <taxon>Pseudomonadati</taxon>
        <taxon>Pseudomonadota</taxon>
        <taxon>Alphaproteobacteria</taxon>
        <taxon>Hyphomicrobiales</taxon>
        <taxon>Methylocystaceae</taxon>
        <taxon>Methylocystis</taxon>
    </lineage>
</organism>
<protein>
    <submittedName>
        <fullName evidence="2">Aldolase</fullName>
    </submittedName>
</protein>
<sequence length="154" mass="16448">MIERPPTFIHANALLIGETGLLLRGVPGSGKSALTLRLVEWAASRGFFARLIGDDRVAVENRSGRLIARPHPAVAGLIEMRGRGLVSVAFEPAGAILGVVDLEPPSGESHPRYPSPEADLTQICGVSLPRCAAAIRDAAVLEKMLHFIRNLSLK</sequence>